<proteinExistence type="predicted"/>
<dbReference type="Proteomes" id="UP000039865">
    <property type="component" value="Unassembled WGS sequence"/>
</dbReference>
<gene>
    <name evidence="3" type="primary">Contig8097.g8634</name>
    <name evidence="3" type="ORF">STYLEM_7966</name>
</gene>
<feature type="coiled-coil region" evidence="1">
    <location>
        <begin position="89"/>
        <end position="116"/>
    </location>
</feature>
<reference evidence="3 4" key="1">
    <citation type="submission" date="2014-06" db="EMBL/GenBank/DDBJ databases">
        <authorList>
            <person name="Swart Estienne"/>
        </authorList>
    </citation>
    <scope>NUCLEOTIDE SEQUENCE [LARGE SCALE GENOMIC DNA]</scope>
    <source>
        <strain evidence="3 4">130c</strain>
    </source>
</reference>
<keyword evidence="1" id="KW-0175">Coiled coil</keyword>
<evidence type="ECO:0000313" key="4">
    <source>
        <dbReference type="Proteomes" id="UP000039865"/>
    </source>
</evidence>
<dbReference type="OrthoDB" id="311625at2759"/>
<dbReference type="InParanoid" id="A0A078AAV3"/>
<feature type="coiled-coil region" evidence="1">
    <location>
        <begin position="197"/>
        <end position="231"/>
    </location>
</feature>
<dbReference type="AlphaFoldDB" id="A0A078AAV3"/>
<evidence type="ECO:0000256" key="2">
    <source>
        <dbReference type="SAM" id="MobiDB-lite"/>
    </source>
</evidence>
<evidence type="ECO:0000256" key="1">
    <source>
        <dbReference type="SAM" id="Coils"/>
    </source>
</evidence>
<organism evidence="3 4">
    <name type="scientific">Stylonychia lemnae</name>
    <name type="common">Ciliate</name>
    <dbReference type="NCBI Taxonomy" id="5949"/>
    <lineage>
        <taxon>Eukaryota</taxon>
        <taxon>Sar</taxon>
        <taxon>Alveolata</taxon>
        <taxon>Ciliophora</taxon>
        <taxon>Intramacronucleata</taxon>
        <taxon>Spirotrichea</taxon>
        <taxon>Stichotrichia</taxon>
        <taxon>Sporadotrichida</taxon>
        <taxon>Oxytrichidae</taxon>
        <taxon>Stylonychinae</taxon>
        <taxon>Stylonychia</taxon>
    </lineage>
</organism>
<sequence>MKGGQSFGRSSHNPMGSSMGMGSAYGTRKSGKLAGAGVSFNPQTSMLGSLNLGASMHQSTVPMNFRGQDKNRDPALGTNPNLNVEDEYISNLQQQIHFMELELKILKEKVVEDEKKSGIGSLFDDEKSSFQHISLLKSKYIKMKRDFDKKIEELNKYKLDVVGDQFVLDSQISIMLQQNHKIEELQKQYDFDTKKRLFELEREFKDTSKQRFDLENECRSLESELNRENEDNYNNKMTIIKDKEFEDLLNQRFSLEMHLQEELIKNKDQEILKQKGERQEVKLKFEQNVELQKSLQEARDLKQQIEDANVQLEILQIQVKELEDATEYLNDKKEELIELKKQADVKNEELKKELAAKEEIAAKRLQAKLNRDKNVEVKELIAQEETATQHNTELQQKLEDEKKKYEGLLDEKLEIDEKLATTLKNLDFYKDKLAEQQDHINNLKTQIENQQLIADDLTKQVEEERATNLKEEARHRQLAQINASLSAKLDFITSKYDFTSNVNVLNSDDFKSLVVSNNMVNDTVSGFVKKLDVVKEEIQKYEALKFEY</sequence>
<feature type="coiled-coil region" evidence="1">
    <location>
        <begin position="288"/>
        <end position="474"/>
    </location>
</feature>
<dbReference type="EMBL" id="CCKQ01007588">
    <property type="protein sequence ID" value="CDW78981.1"/>
    <property type="molecule type" value="Genomic_DNA"/>
</dbReference>
<keyword evidence="4" id="KW-1185">Reference proteome</keyword>
<evidence type="ECO:0000313" key="3">
    <source>
        <dbReference type="EMBL" id="CDW78981.1"/>
    </source>
</evidence>
<accession>A0A078AAV3</accession>
<protein>
    <submittedName>
        <fullName evidence="3">Uncharacterized protein</fullName>
    </submittedName>
</protein>
<feature type="region of interest" description="Disordered" evidence="2">
    <location>
        <begin position="1"/>
        <end position="24"/>
    </location>
</feature>
<name>A0A078AAV3_STYLE</name>